<dbReference type="Proteomes" id="UP000182444">
    <property type="component" value="Chromosome 1E"/>
</dbReference>
<proteinExistence type="predicted"/>
<dbReference type="InterPro" id="IPR051578">
    <property type="entry name" value="GDPD"/>
</dbReference>
<reference evidence="7 8" key="1">
    <citation type="journal article" date="2016" name="PLoS ONE">
        <title>Sequence Assembly of Yarrowia lipolytica Strain W29/CLIB89 Shows Transposable Element Diversity.</title>
        <authorList>
            <person name="Magnan C."/>
            <person name="Yu J."/>
            <person name="Chang I."/>
            <person name="Jahn E."/>
            <person name="Kanomata Y."/>
            <person name="Wu J."/>
            <person name="Zeller M."/>
            <person name="Oakes M."/>
            <person name="Baldi P."/>
            <person name="Sandmeyer S."/>
        </authorList>
    </citation>
    <scope>NUCLEOTIDE SEQUENCE [LARGE SCALE GENOMIC DNA]</scope>
    <source>
        <strain evidence="8">CLIB89(W29)</strain>
    </source>
</reference>
<evidence type="ECO:0000259" key="5">
    <source>
        <dbReference type="PROSITE" id="PS51382"/>
    </source>
</evidence>
<dbReference type="InterPro" id="IPR002110">
    <property type="entry name" value="Ankyrin_rpt"/>
</dbReference>
<evidence type="ECO:0000313" key="7">
    <source>
        <dbReference type="EMBL" id="AOW06311.1"/>
    </source>
</evidence>
<dbReference type="PANTHER" id="PTHR22958">
    <property type="entry name" value="GLYCEROPHOSPHORYL DIESTER PHOSPHODIESTERASE"/>
    <property type="match status" value="1"/>
</dbReference>
<dbReference type="InterPro" id="IPR004331">
    <property type="entry name" value="SPX_dom"/>
</dbReference>
<feature type="compositionally biased region" description="Basic residues" evidence="4">
    <location>
        <begin position="828"/>
        <end position="838"/>
    </location>
</feature>
<feature type="region of interest" description="Disordered" evidence="4">
    <location>
        <begin position="818"/>
        <end position="844"/>
    </location>
</feature>
<dbReference type="SMART" id="SM00248">
    <property type="entry name" value="ANK"/>
    <property type="match status" value="6"/>
</dbReference>
<dbReference type="GeneID" id="2911906"/>
<dbReference type="RefSeq" id="XP_068139287.1">
    <property type="nucleotide sequence ID" value="XM_068283186.1"/>
</dbReference>
<dbReference type="GO" id="GO:0047389">
    <property type="term" value="F:glycerophosphocholine phosphodiesterase activity"/>
    <property type="evidence" value="ECO:0007669"/>
    <property type="project" value="TreeGrafter"/>
</dbReference>
<dbReference type="PANTHER" id="PTHR22958:SF1">
    <property type="entry name" value="GLYCEROPHOSPHOCHOLINE PHOSPHODIESTERASE GPCPD1"/>
    <property type="match status" value="1"/>
</dbReference>
<evidence type="ECO:0008006" key="9">
    <source>
        <dbReference type="Google" id="ProtNLM"/>
    </source>
</evidence>
<dbReference type="InterPro" id="IPR057506">
    <property type="entry name" value="C2_GPCPD1"/>
</dbReference>
<evidence type="ECO:0000313" key="8">
    <source>
        <dbReference type="Proteomes" id="UP000182444"/>
    </source>
</evidence>
<dbReference type="PROSITE" id="PS51382">
    <property type="entry name" value="SPX"/>
    <property type="match status" value="1"/>
</dbReference>
<dbReference type="Pfam" id="PF03009">
    <property type="entry name" value="GDPD"/>
    <property type="match status" value="1"/>
</dbReference>
<gene>
    <name evidence="7" type="ORF">YALI1_E38859g</name>
</gene>
<feature type="domain" description="GP-PDE" evidence="6">
    <location>
        <begin position="735"/>
        <end position="1104"/>
    </location>
</feature>
<dbReference type="Gene3D" id="3.20.20.190">
    <property type="entry name" value="Phosphatidylinositol (PI) phosphodiesterase"/>
    <property type="match status" value="1"/>
</dbReference>
<keyword evidence="2" id="KW-0378">Hydrolase</keyword>
<dbReference type="VEuPathDB" id="FungiDB:YALI0_E32791g"/>
<dbReference type="Gene3D" id="1.25.40.20">
    <property type="entry name" value="Ankyrin repeat-containing domain"/>
    <property type="match status" value="2"/>
</dbReference>
<evidence type="ECO:0000259" key="6">
    <source>
        <dbReference type="PROSITE" id="PS51704"/>
    </source>
</evidence>
<keyword evidence="3" id="KW-0040">ANK repeat</keyword>
<sequence length="1129" mass="125540">MKFGKNLSRNQVPEWAPHYIDYKTLKKLIRVGTERSENPTESDFKEFQECLDNNALKVEDFFNKRFDVYSGDLAVLEKRHPVSSIGDLDEDGCVELRDTLIELKTHLRKLGWYAEVNRRGFRKILKKLDKKSGADYGEKWGVKIFKKHFASGVDIDARLAVVDNYLKQLGSETPEQIKSTAASAVSSSSELDEMKRIIGGATISTDDLTMSKADSDLAEAVSSAIDKPRESPHLHHLLEKANEKGQLTTQTLNSLMYRAVSRANLPCIRELIEWLPAFENDVSHRNVIHRYLLHIGTHHGGKTSTEALRTLLAAMKPDQREALSAPDSHGRTPLHYVCQFGLLEFLKVILSCLKEWEFITASTPLDGLSFQDCEGLTPVHLAVLGGHVGCVRLICDTTPKLSDGALVLAAARQNYAEVVKVLIDHGLTCGFKDREGETPLYVCAKMNLMDTLRVLLAHDVLQVSVAESSRGWTPLFAASAEGHTDVAKELMSQPECDLLRRDNDGWRAHETAAFRGHVDLCRIIMAKLPLGVDPNEDLDDSLSQTPDKPKVKSVAEIPQPDKTLVLVTLGSTDVRDTRGSVTVDAKPFSDLDTHLTLVVRATNVDQPDGLPTRQYDEIDGGAVELPVEEHTTEPIRFYTSDASKVQVIFDLVPSRDDAATSARHALARGVASVDSLDPLKQSGRRCLRDVHEVPLIERSSMTIVGSVRFRVLIVTPFSHPNMKVRSQEYWNSLATRVIGHRGLGKNTNPRGRDELQQQLQMGENTLESFLLASKLGASHVEFDVQLTKDFQPVIYHDFLVSEAGIDVPMHALTEEQFSSLHAPPPKHTDRRKGHRGVPKRSESLDVGRTHRHRAFSVSDGLERVSEGDKILEGTALQQDDPDADDHITHRMKYTRDYKMKGFKGNSRGISIQAPFTTLREVLQSLPPNVGCNIECKYPMLDEGQAEEMEEFALDLNVWADKVLECVFEYGANREIIFSSFHPDVCLMLNHKQGGVPMIGKTEVNPVGYPTLFLTESGTAPMYDIRASSLQEAIRFCKDWNLLGLVSECSPFVMCPRLIQVVKRAGLVCVSYGVLNNNPVIAKTQIKHGVDAVIVDSVKAVHNGLLEPDAKAIQELPTVEGSPPDEFAIE</sequence>
<dbReference type="eggNOG" id="KOG2421">
    <property type="taxonomic scope" value="Eukaryota"/>
</dbReference>
<dbReference type="CDD" id="cd14484">
    <property type="entry name" value="SPX_GDE1_like"/>
    <property type="match status" value="1"/>
</dbReference>
<keyword evidence="1" id="KW-0677">Repeat</keyword>
<dbReference type="InterPro" id="IPR036770">
    <property type="entry name" value="Ankyrin_rpt-contain_sf"/>
</dbReference>
<dbReference type="EMBL" id="CP017557">
    <property type="protein sequence ID" value="AOW06311.1"/>
    <property type="molecule type" value="Genomic_DNA"/>
</dbReference>
<dbReference type="CDD" id="cd08606">
    <property type="entry name" value="GDPD_YPL110cp_fungi"/>
    <property type="match status" value="1"/>
</dbReference>
<evidence type="ECO:0000256" key="2">
    <source>
        <dbReference type="ARBA" id="ARBA00022801"/>
    </source>
</evidence>
<evidence type="ECO:0000256" key="3">
    <source>
        <dbReference type="ARBA" id="ARBA00023043"/>
    </source>
</evidence>
<dbReference type="SUPFAM" id="SSF48403">
    <property type="entry name" value="Ankyrin repeat"/>
    <property type="match status" value="1"/>
</dbReference>
<organism evidence="7 8">
    <name type="scientific">Yarrowia lipolytica</name>
    <name type="common">Candida lipolytica</name>
    <dbReference type="NCBI Taxonomy" id="4952"/>
    <lineage>
        <taxon>Eukaryota</taxon>
        <taxon>Fungi</taxon>
        <taxon>Dikarya</taxon>
        <taxon>Ascomycota</taxon>
        <taxon>Saccharomycotina</taxon>
        <taxon>Dipodascomycetes</taxon>
        <taxon>Dipodascales</taxon>
        <taxon>Dipodascales incertae sedis</taxon>
        <taxon>Yarrowia</taxon>
    </lineage>
</organism>
<dbReference type="FunFam" id="1.25.40.20:FF:001136">
    <property type="entry name" value="YALI0E32791p"/>
    <property type="match status" value="1"/>
</dbReference>
<evidence type="ECO:0000256" key="4">
    <source>
        <dbReference type="SAM" id="MobiDB-lite"/>
    </source>
</evidence>
<dbReference type="VEuPathDB" id="FungiDB:YALI1_E38859g"/>
<dbReference type="SUPFAM" id="SSF51695">
    <property type="entry name" value="PLC-like phosphodiesterases"/>
    <property type="match status" value="1"/>
</dbReference>
<dbReference type="InterPro" id="IPR030395">
    <property type="entry name" value="GP_PDE_dom"/>
</dbReference>
<dbReference type="Pfam" id="PF25329">
    <property type="entry name" value="C2_GDE1"/>
    <property type="match status" value="1"/>
</dbReference>
<feature type="domain" description="SPX" evidence="5">
    <location>
        <begin position="1"/>
        <end position="142"/>
    </location>
</feature>
<dbReference type="Pfam" id="PF12796">
    <property type="entry name" value="Ank_2"/>
    <property type="match status" value="3"/>
</dbReference>
<dbReference type="GO" id="GO:0046475">
    <property type="term" value="P:glycerophospholipid catabolic process"/>
    <property type="evidence" value="ECO:0007669"/>
    <property type="project" value="TreeGrafter"/>
</dbReference>
<evidence type="ECO:0000256" key="1">
    <source>
        <dbReference type="ARBA" id="ARBA00022737"/>
    </source>
</evidence>
<accession>A0A1D8NL01</accession>
<dbReference type="InterPro" id="IPR017946">
    <property type="entry name" value="PLC-like_Pdiesterase_TIM-brl"/>
</dbReference>
<name>A0A1D8NL01_YARLL</name>
<dbReference type="AlphaFoldDB" id="A0A1D8NL01"/>
<dbReference type="Pfam" id="PF03105">
    <property type="entry name" value="SPX"/>
    <property type="match status" value="2"/>
</dbReference>
<protein>
    <recommendedName>
        <fullName evidence="9">Glycerophosphodiester phosphodiesterase GDE1</fullName>
    </recommendedName>
</protein>
<dbReference type="eggNOG" id="KOG0504">
    <property type="taxonomic scope" value="Eukaryota"/>
</dbReference>
<dbReference type="PROSITE" id="PS51704">
    <property type="entry name" value="GP_PDE"/>
    <property type="match status" value="1"/>
</dbReference>